<dbReference type="Pfam" id="PF01596">
    <property type="entry name" value="Methyltransf_3"/>
    <property type="match status" value="1"/>
</dbReference>
<keyword evidence="3" id="KW-0949">S-adenosyl-L-methionine</keyword>
<feature type="compositionally biased region" description="Basic and acidic residues" evidence="5">
    <location>
        <begin position="159"/>
        <end position="168"/>
    </location>
</feature>
<evidence type="ECO:0000256" key="5">
    <source>
        <dbReference type="SAM" id="MobiDB-lite"/>
    </source>
</evidence>
<dbReference type="EMBL" id="HBIM01012089">
    <property type="protein sequence ID" value="CAE0412682.1"/>
    <property type="molecule type" value="Transcribed_RNA"/>
</dbReference>
<dbReference type="SUPFAM" id="SSF53335">
    <property type="entry name" value="S-adenosyl-L-methionine-dependent methyltransferases"/>
    <property type="match status" value="1"/>
</dbReference>
<feature type="region of interest" description="Disordered" evidence="5">
    <location>
        <begin position="147"/>
        <end position="174"/>
    </location>
</feature>
<dbReference type="GO" id="GO:0008171">
    <property type="term" value="F:O-methyltransferase activity"/>
    <property type="evidence" value="ECO:0007669"/>
    <property type="project" value="InterPro"/>
</dbReference>
<dbReference type="PROSITE" id="PS51682">
    <property type="entry name" value="SAM_OMT_I"/>
    <property type="match status" value="1"/>
</dbReference>
<sequence>MLHGHAVASCMGFGAYLSWKHCDWINEEQCLRICKLINDLELSLWHDIMSDKGIFHSCTKKMIQKRGGNLAAPLPRGEIGNCGYLNDITDDQLSRYLDEYKVLVTAQGKFARNGYGVQPHLADVGLAETSAEATAHVRAELAHDNHKLSHGHGHCHHHHDAEEKKDDGNELSSNQSYQEWIKNAQTDRNADWKFNVQFEKSSDTVSAPHFPHNTLFHNTVEPYAMSQTTAASHNIQTAAKITAEEGLFAPCMVGSLESEFLKIFAKTSRAKCILDIGTFTGMSAIAFAEGSLAVAGSTPVAVHTLEADETTAKAARKIFDHCDTSIRDAIRLHHTDALEWMRACAADPHGPTFDIMFIDADKDAYRQYYALALGDDGLRPLLSPTGTILADNTLSALVYDEDDFRRDALHQFNQTVKNDPRVEQAVLTVREGISIITRV</sequence>
<dbReference type="GO" id="GO:0032259">
    <property type="term" value="P:methylation"/>
    <property type="evidence" value="ECO:0007669"/>
    <property type="project" value="UniProtKB-KW"/>
</dbReference>
<evidence type="ECO:0000256" key="4">
    <source>
        <dbReference type="ARBA" id="ARBA00023453"/>
    </source>
</evidence>
<dbReference type="AlphaFoldDB" id="A0A7S3L5J5"/>
<dbReference type="InterPro" id="IPR002935">
    <property type="entry name" value="SAM_O-MeTrfase"/>
</dbReference>
<evidence type="ECO:0000256" key="3">
    <source>
        <dbReference type="ARBA" id="ARBA00022691"/>
    </source>
</evidence>
<dbReference type="Gene3D" id="3.40.50.150">
    <property type="entry name" value="Vaccinia Virus protein VP39"/>
    <property type="match status" value="1"/>
</dbReference>
<proteinExistence type="inferred from homology"/>
<evidence type="ECO:0000313" key="6">
    <source>
        <dbReference type="EMBL" id="CAE0412682.1"/>
    </source>
</evidence>
<dbReference type="InterPro" id="IPR029063">
    <property type="entry name" value="SAM-dependent_MTases_sf"/>
</dbReference>
<name>A0A7S3L5J5_9STRA</name>
<evidence type="ECO:0000256" key="1">
    <source>
        <dbReference type="ARBA" id="ARBA00022603"/>
    </source>
</evidence>
<comment type="similarity">
    <text evidence="4">Belongs to the class I-like SAM-binding methyltransferase superfamily. Cation-dependent O-methyltransferase family.</text>
</comment>
<dbReference type="PANTHER" id="PTHR10509:SF14">
    <property type="entry name" value="CAFFEOYL-COA O-METHYLTRANSFERASE 3-RELATED"/>
    <property type="match status" value="1"/>
</dbReference>
<protein>
    <submittedName>
        <fullName evidence="6">Uncharacterized protein</fullName>
    </submittedName>
</protein>
<dbReference type="GO" id="GO:0008757">
    <property type="term" value="F:S-adenosylmethionine-dependent methyltransferase activity"/>
    <property type="evidence" value="ECO:0007669"/>
    <property type="project" value="TreeGrafter"/>
</dbReference>
<feature type="compositionally biased region" description="Basic residues" evidence="5">
    <location>
        <begin position="148"/>
        <end position="158"/>
    </location>
</feature>
<organism evidence="6">
    <name type="scientific">Amphora coffeiformis</name>
    <dbReference type="NCBI Taxonomy" id="265554"/>
    <lineage>
        <taxon>Eukaryota</taxon>
        <taxon>Sar</taxon>
        <taxon>Stramenopiles</taxon>
        <taxon>Ochrophyta</taxon>
        <taxon>Bacillariophyta</taxon>
        <taxon>Bacillariophyceae</taxon>
        <taxon>Bacillariophycidae</taxon>
        <taxon>Thalassiophysales</taxon>
        <taxon>Catenulaceae</taxon>
        <taxon>Amphora</taxon>
    </lineage>
</organism>
<evidence type="ECO:0000256" key="2">
    <source>
        <dbReference type="ARBA" id="ARBA00022679"/>
    </source>
</evidence>
<accession>A0A7S3L5J5</accession>
<dbReference type="InterPro" id="IPR050362">
    <property type="entry name" value="Cation-dep_OMT"/>
</dbReference>
<gene>
    <name evidence="6" type="ORF">ACOF00016_LOCUS9942</name>
</gene>
<dbReference type="PANTHER" id="PTHR10509">
    <property type="entry name" value="O-METHYLTRANSFERASE-RELATED"/>
    <property type="match status" value="1"/>
</dbReference>
<reference evidence="6" key="1">
    <citation type="submission" date="2021-01" db="EMBL/GenBank/DDBJ databases">
        <authorList>
            <person name="Corre E."/>
            <person name="Pelletier E."/>
            <person name="Niang G."/>
            <person name="Scheremetjew M."/>
            <person name="Finn R."/>
            <person name="Kale V."/>
            <person name="Holt S."/>
            <person name="Cochrane G."/>
            <person name="Meng A."/>
            <person name="Brown T."/>
            <person name="Cohen L."/>
        </authorList>
    </citation>
    <scope>NUCLEOTIDE SEQUENCE</scope>
    <source>
        <strain evidence="6">CCMP127</strain>
    </source>
</reference>
<keyword evidence="2" id="KW-0808">Transferase</keyword>
<keyword evidence="1" id="KW-0489">Methyltransferase</keyword>
<dbReference type="Gene3D" id="1.20.1090.10">
    <property type="entry name" value="Dehydroquinate synthase-like - alpha domain"/>
    <property type="match status" value="1"/>
</dbReference>